<dbReference type="GO" id="GO:0005737">
    <property type="term" value="C:cytoplasm"/>
    <property type="evidence" value="ECO:0007669"/>
    <property type="project" value="TreeGrafter"/>
</dbReference>
<dbReference type="FunFam" id="3.40.50.2020:FF:000032">
    <property type="entry name" value="ribose-phosphate pyrophosphokinase 4"/>
    <property type="match status" value="1"/>
</dbReference>
<dbReference type="FunFam" id="3.40.50.2020:FF:000034">
    <property type="entry name" value="Ribose-phosphate pyrophosphokinase 4"/>
    <property type="match status" value="1"/>
</dbReference>
<keyword evidence="5" id="KW-0545">Nucleotide biosynthesis</keyword>
<reference evidence="14 15" key="1">
    <citation type="submission" date="2024-03" db="EMBL/GenBank/DDBJ databases">
        <title>Complete genome sequence of the green alga Chloropicon roscoffensis RCC1871.</title>
        <authorList>
            <person name="Lemieux C."/>
            <person name="Pombert J.-F."/>
            <person name="Otis C."/>
            <person name="Turmel M."/>
        </authorList>
    </citation>
    <scope>NUCLEOTIDE SEQUENCE [LARGE SCALE GENOMIC DNA]</scope>
    <source>
        <strain evidence="14 15">RCC1871</strain>
    </source>
</reference>
<dbReference type="Pfam" id="PF00156">
    <property type="entry name" value="Pribosyltran"/>
    <property type="match status" value="1"/>
</dbReference>
<evidence type="ECO:0000256" key="10">
    <source>
        <dbReference type="ARBA" id="ARBA00049535"/>
    </source>
</evidence>
<sequence length="418" mass="45444">MAGCAPPLGRGERSRLTAACSGSGKVTLAAATSGRRSREGAPAKVWPTGARPTSVGRQSTTSVEVRRDSRSRLRDAKVIGATGREPTSLLEISEAMDPQKKKKSCLLFHSPETADLAKKVADSSTKIELGEIAWKNFADGFPNLFINNAQSLKNSHVAFLASFHDPALIFEQLSIIYALPRMFVGSFTLVLPFFPTGTAERIEAEGEVATAFTLARILSNIPLSRGGPTSLVIFDIHALQERFYFGDTVLPLFESGIPLLKVELERHASQGEDIVIAYPDEGAWKRFHMFFPSYPEVICTKVRDGDKRIVRLKEGSPGGKHVVIVDDLVQSGGTLIECQKLLATHGAKHVSAYVTHGVFPKESWRRFAAQVDTGGGAKEGFRYFWLTDSCPQTAKAIEGTKPFCLLSLAEPIAAALEI</sequence>
<evidence type="ECO:0000259" key="13">
    <source>
        <dbReference type="Pfam" id="PF13793"/>
    </source>
</evidence>
<evidence type="ECO:0000256" key="6">
    <source>
        <dbReference type="ARBA" id="ARBA00022741"/>
    </source>
</evidence>
<accession>A0AAX4P5N4</accession>
<organism evidence="14 15">
    <name type="scientific">Chloropicon roscoffensis</name>
    <dbReference type="NCBI Taxonomy" id="1461544"/>
    <lineage>
        <taxon>Eukaryota</taxon>
        <taxon>Viridiplantae</taxon>
        <taxon>Chlorophyta</taxon>
        <taxon>Chloropicophyceae</taxon>
        <taxon>Chloropicales</taxon>
        <taxon>Chloropicaceae</taxon>
        <taxon>Chloropicon</taxon>
    </lineage>
</organism>
<dbReference type="GO" id="GO:0004749">
    <property type="term" value="F:ribose phosphate diphosphokinase activity"/>
    <property type="evidence" value="ECO:0007669"/>
    <property type="project" value="UniProtKB-EC"/>
</dbReference>
<keyword evidence="9" id="KW-0460">Magnesium</keyword>
<dbReference type="InterPro" id="IPR000836">
    <property type="entry name" value="PRTase_dom"/>
</dbReference>
<evidence type="ECO:0000256" key="3">
    <source>
        <dbReference type="ARBA" id="ARBA00022679"/>
    </source>
</evidence>
<evidence type="ECO:0000256" key="1">
    <source>
        <dbReference type="ARBA" id="ARBA00006478"/>
    </source>
</evidence>
<evidence type="ECO:0000259" key="12">
    <source>
        <dbReference type="Pfam" id="PF00156"/>
    </source>
</evidence>
<comment type="similarity">
    <text evidence="1">Belongs to the ribose-phosphate pyrophosphokinase family.</text>
</comment>
<evidence type="ECO:0000256" key="7">
    <source>
        <dbReference type="ARBA" id="ARBA00022777"/>
    </source>
</evidence>
<dbReference type="GO" id="GO:0016301">
    <property type="term" value="F:kinase activity"/>
    <property type="evidence" value="ECO:0007669"/>
    <property type="project" value="UniProtKB-KW"/>
</dbReference>
<evidence type="ECO:0000256" key="9">
    <source>
        <dbReference type="ARBA" id="ARBA00022842"/>
    </source>
</evidence>
<keyword evidence="7" id="KW-0418">Kinase</keyword>
<evidence type="ECO:0000256" key="11">
    <source>
        <dbReference type="SAM" id="MobiDB-lite"/>
    </source>
</evidence>
<dbReference type="PANTHER" id="PTHR10210:SF45">
    <property type="entry name" value="RIBOSE-PHOSPHATE PYROPHOSPHOKINASE 3, CHLOROPLASTIC"/>
    <property type="match status" value="1"/>
</dbReference>
<dbReference type="Pfam" id="PF13793">
    <property type="entry name" value="Pribosyltran_N"/>
    <property type="match status" value="1"/>
</dbReference>
<comment type="catalytic activity">
    <reaction evidence="10">
        <text>D-ribose 5-phosphate + ATP = 5-phospho-alpha-D-ribose 1-diphosphate + AMP + H(+)</text>
        <dbReference type="Rhea" id="RHEA:15609"/>
        <dbReference type="ChEBI" id="CHEBI:15378"/>
        <dbReference type="ChEBI" id="CHEBI:30616"/>
        <dbReference type="ChEBI" id="CHEBI:58017"/>
        <dbReference type="ChEBI" id="CHEBI:78346"/>
        <dbReference type="ChEBI" id="CHEBI:456215"/>
        <dbReference type="EC" id="2.7.6.1"/>
    </reaction>
</comment>
<keyword evidence="6" id="KW-0547">Nucleotide-binding</keyword>
<dbReference type="PANTHER" id="PTHR10210">
    <property type="entry name" value="RIBOSE-PHOSPHATE DIPHOSPHOKINASE FAMILY MEMBER"/>
    <property type="match status" value="1"/>
</dbReference>
<evidence type="ECO:0000256" key="2">
    <source>
        <dbReference type="ARBA" id="ARBA00013247"/>
    </source>
</evidence>
<dbReference type="SUPFAM" id="SSF53271">
    <property type="entry name" value="PRTase-like"/>
    <property type="match status" value="2"/>
</dbReference>
<dbReference type="InterPro" id="IPR029099">
    <property type="entry name" value="Pribosyltran_N"/>
</dbReference>
<dbReference type="GO" id="GO:0006164">
    <property type="term" value="P:purine nucleotide biosynthetic process"/>
    <property type="evidence" value="ECO:0007669"/>
    <property type="project" value="TreeGrafter"/>
</dbReference>
<gene>
    <name evidence="14" type="ORF">HKI87_04g29380</name>
</gene>
<evidence type="ECO:0000313" key="14">
    <source>
        <dbReference type="EMBL" id="WZN61403.1"/>
    </source>
</evidence>
<dbReference type="AlphaFoldDB" id="A0AAX4P5N4"/>
<feature type="region of interest" description="Disordered" evidence="11">
    <location>
        <begin position="1"/>
        <end position="67"/>
    </location>
</feature>
<evidence type="ECO:0000313" key="15">
    <source>
        <dbReference type="Proteomes" id="UP001472866"/>
    </source>
</evidence>
<dbReference type="Gene3D" id="3.40.50.2020">
    <property type="match status" value="2"/>
</dbReference>
<dbReference type="EMBL" id="CP151504">
    <property type="protein sequence ID" value="WZN61403.1"/>
    <property type="molecule type" value="Genomic_DNA"/>
</dbReference>
<dbReference type="CDD" id="cd06223">
    <property type="entry name" value="PRTases_typeI"/>
    <property type="match status" value="1"/>
</dbReference>
<dbReference type="GO" id="GO:0005524">
    <property type="term" value="F:ATP binding"/>
    <property type="evidence" value="ECO:0007669"/>
    <property type="project" value="UniProtKB-KW"/>
</dbReference>
<keyword evidence="8" id="KW-0067">ATP-binding</keyword>
<dbReference type="InterPro" id="IPR029057">
    <property type="entry name" value="PRTase-like"/>
</dbReference>
<dbReference type="InterPro" id="IPR005946">
    <property type="entry name" value="Rib-P_diPkinase"/>
</dbReference>
<dbReference type="EC" id="2.7.6.1" evidence="2"/>
<feature type="domain" description="Ribose-phosphate pyrophosphokinase N-terminal" evidence="13">
    <location>
        <begin position="107"/>
        <end position="220"/>
    </location>
</feature>
<protein>
    <recommendedName>
        <fullName evidence="2">ribose-phosphate diphosphokinase</fullName>
        <ecNumber evidence="2">2.7.6.1</ecNumber>
    </recommendedName>
</protein>
<dbReference type="GO" id="GO:0000287">
    <property type="term" value="F:magnesium ion binding"/>
    <property type="evidence" value="ECO:0007669"/>
    <property type="project" value="InterPro"/>
</dbReference>
<dbReference type="GO" id="GO:0002189">
    <property type="term" value="C:ribose phosphate diphosphokinase complex"/>
    <property type="evidence" value="ECO:0007669"/>
    <property type="project" value="TreeGrafter"/>
</dbReference>
<dbReference type="GO" id="GO:0006015">
    <property type="term" value="P:5-phosphoribose 1-diphosphate biosynthetic process"/>
    <property type="evidence" value="ECO:0007669"/>
    <property type="project" value="TreeGrafter"/>
</dbReference>
<keyword evidence="4" id="KW-0479">Metal-binding</keyword>
<evidence type="ECO:0000256" key="4">
    <source>
        <dbReference type="ARBA" id="ARBA00022723"/>
    </source>
</evidence>
<dbReference type="SMART" id="SM01400">
    <property type="entry name" value="Pribosyltran_N"/>
    <property type="match status" value="1"/>
</dbReference>
<evidence type="ECO:0000256" key="5">
    <source>
        <dbReference type="ARBA" id="ARBA00022727"/>
    </source>
</evidence>
<feature type="domain" description="Phosphoribosyltransferase" evidence="12">
    <location>
        <begin position="312"/>
        <end position="356"/>
    </location>
</feature>
<keyword evidence="3" id="KW-0808">Transferase</keyword>
<proteinExistence type="inferred from homology"/>
<evidence type="ECO:0000256" key="8">
    <source>
        <dbReference type="ARBA" id="ARBA00022840"/>
    </source>
</evidence>
<name>A0AAX4P5N4_9CHLO</name>
<keyword evidence="15" id="KW-1185">Reference proteome</keyword>
<dbReference type="Proteomes" id="UP001472866">
    <property type="component" value="Chromosome 04"/>
</dbReference>